<protein>
    <submittedName>
        <fullName evidence="2">Uncharacterized protein</fullName>
    </submittedName>
</protein>
<sequence length="82" mass="9035">MGYSNGDGGKVGQGRLWYLKWEGHLVLDSDGVNLMFLNAPSLTPERRRLTCPNFVRRDGQRDGSAKKKGASGAPFSRIKLQA</sequence>
<dbReference type="PATRIC" id="fig|243090.15.peg.1851"/>
<dbReference type="STRING" id="243090.RB3970"/>
<evidence type="ECO:0000313" key="2">
    <source>
        <dbReference type="EMBL" id="CAD73515.1"/>
    </source>
</evidence>
<dbReference type="HOGENOM" id="CLU_2555984_0_0_0"/>
<accession>Q7UTC2</accession>
<dbReference type="AlphaFoldDB" id="Q7UTC2"/>
<dbReference type="EMBL" id="BX294139">
    <property type="protein sequence ID" value="CAD73515.1"/>
    <property type="molecule type" value="Genomic_DNA"/>
</dbReference>
<dbReference type="Proteomes" id="UP000001025">
    <property type="component" value="Chromosome"/>
</dbReference>
<dbReference type="KEGG" id="rba:RB3970"/>
<keyword evidence="3" id="KW-1185">Reference proteome</keyword>
<feature type="region of interest" description="Disordered" evidence="1">
    <location>
        <begin position="55"/>
        <end position="82"/>
    </location>
</feature>
<evidence type="ECO:0000313" key="3">
    <source>
        <dbReference type="Proteomes" id="UP000001025"/>
    </source>
</evidence>
<proteinExistence type="predicted"/>
<feature type="compositionally biased region" description="Basic and acidic residues" evidence="1">
    <location>
        <begin position="55"/>
        <end position="65"/>
    </location>
</feature>
<evidence type="ECO:0000256" key="1">
    <source>
        <dbReference type="SAM" id="MobiDB-lite"/>
    </source>
</evidence>
<name>Q7UTC2_RHOBA</name>
<reference evidence="2 3" key="1">
    <citation type="journal article" date="2003" name="Proc. Natl. Acad. Sci. U.S.A.">
        <title>Complete genome sequence of the marine planctomycete Pirellula sp. strain 1.</title>
        <authorList>
            <person name="Gloeckner F.O."/>
            <person name="Kube M."/>
            <person name="Bauer M."/>
            <person name="Teeling H."/>
            <person name="Lombardot T."/>
            <person name="Ludwig W."/>
            <person name="Gade D."/>
            <person name="Beck A."/>
            <person name="Borzym K."/>
            <person name="Heitmann K."/>
            <person name="Rabus R."/>
            <person name="Schlesner H."/>
            <person name="Amann R."/>
            <person name="Reinhardt R."/>
        </authorList>
    </citation>
    <scope>NUCLEOTIDE SEQUENCE [LARGE SCALE GENOMIC DNA]</scope>
    <source>
        <strain evidence="3">DSM 10527 / NCIMB 13988 / SH1</strain>
    </source>
</reference>
<organism evidence="2 3">
    <name type="scientific">Rhodopirellula baltica (strain DSM 10527 / NCIMB 13988 / SH1)</name>
    <dbReference type="NCBI Taxonomy" id="243090"/>
    <lineage>
        <taxon>Bacteria</taxon>
        <taxon>Pseudomonadati</taxon>
        <taxon>Planctomycetota</taxon>
        <taxon>Planctomycetia</taxon>
        <taxon>Pirellulales</taxon>
        <taxon>Pirellulaceae</taxon>
        <taxon>Rhodopirellula</taxon>
    </lineage>
</organism>
<gene>
    <name evidence="2" type="ordered locus">RB3970</name>
</gene>
<dbReference type="EnsemblBacteria" id="CAD73515">
    <property type="protein sequence ID" value="CAD73515"/>
    <property type="gene ID" value="RB3970"/>
</dbReference>
<dbReference type="InParanoid" id="Q7UTC2"/>